<dbReference type="GO" id="GO:0019243">
    <property type="term" value="P:methylglyoxal catabolic process to D-lactate via S-lactoyl-glutathione"/>
    <property type="evidence" value="ECO:0007669"/>
    <property type="project" value="TreeGrafter"/>
</dbReference>
<gene>
    <name evidence="12" type="ORF">OCTVUL_1B008351</name>
</gene>
<dbReference type="InterPro" id="IPR029062">
    <property type="entry name" value="Class_I_gatase-like"/>
</dbReference>
<organism evidence="12 13">
    <name type="scientific">Octopus vulgaris</name>
    <name type="common">Common octopus</name>
    <dbReference type="NCBI Taxonomy" id="6645"/>
    <lineage>
        <taxon>Eukaryota</taxon>
        <taxon>Metazoa</taxon>
        <taxon>Spiralia</taxon>
        <taxon>Lophotrochozoa</taxon>
        <taxon>Mollusca</taxon>
        <taxon>Cephalopoda</taxon>
        <taxon>Coleoidea</taxon>
        <taxon>Octopodiformes</taxon>
        <taxon>Octopoda</taxon>
        <taxon>Incirrata</taxon>
        <taxon>Octopodidae</taxon>
        <taxon>Octopus</taxon>
    </lineage>
</organism>
<name>A0AA36F1W4_OCTVU</name>
<dbReference type="PANTHER" id="PTHR48094:SF18">
    <property type="entry name" value="GLUTAMINE AMIDOTRANSFERASE-LIKE CLASS 1 DOMAIN-CONTAINING PROTEIN 1"/>
    <property type="match status" value="1"/>
</dbReference>
<feature type="signal peptide" evidence="10">
    <location>
        <begin position="1"/>
        <end position="21"/>
    </location>
</feature>
<dbReference type="GO" id="GO:0005769">
    <property type="term" value="C:early endosome"/>
    <property type="evidence" value="ECO:0007669"/>
    <property type="project" value="UniProtKB-SubCell"/>
</dbReference>
<feature type="domain" description="DJ-1/PfpI" evidence="11">
    <location>
        <begin position="63"/>
        <end position="156"/>
    </location>
</feature>
<keyword evidence="5" id="KW-0967">Endosome</keyword>
<evidence type="ECO:0000313" key="12">
    <source>
        <dbReference type="EMBL" id="CAI9722586.1"/>
    </source>
</evidence>
<comment type="subcellular location">
    <subcellularLocation>
        <location evidence="1">Early endosome</location>
    </subcellularLocation>
    <subcellularLocation>
        <location evidence="2">Secreted</location>
    </subcellularLocation>
</comment>
<evidence type="ECO:0000256" key="9">
    <source>
        <dbReference type="ARBA" id="ARBA00045408"/>
    </source>
</evidence>
<comment type="function">
    <text evidence="9">Component of the FERRY complex (Five-subunit Endosomal Rab5 and RNA/ribosome intermediary). The FERRY complex directly interacts with mRNAs and RAB5A, and functions as a RAB5A effector involved in the localization and the distribution of specific mRNAs most likely by mediating their endosomal transport. The complex recruits mRNAs and ribosomes to early endosomes through direct mRNA-interaction.</text>
</comment>
<dbReference type="Gene3D" id="3.40.50.880">
    <property type="match status" value="1"/>
</dbReference>
<keyword evidence="13" id="KW-1185">Reference proteome</keyword>
<dbReference type="SUPFAM" id="SSF52317">
    <property type="entry name" value="Class I glutamine amidotransferase-like"/>
    <property type="match status" value="1"/>
</dbReference>
<sequence>MSTVRGSCLLVLSASSPGVTAQSFVQAYTLAATNFTVQLATPEGKQSEFIDQDEHNRRWFNEFRSKSASTPISLESVDANRYAALLIPPAPGAVNDLAHNKDLADILNYFIQEKKPICAIGMGVAGLCPATLKTKSNNSYWNFQDYSMTGPSVLELARNADFANLPIVPEDFIKDNGASYSSSECDAIHIIVDRHLVTGQNVQSTLIAVQNLILLCNQKHTSSFQNNA</sequence>
<dbReference type="GO" id="GO:0019172">
    <property type="term" value="F:glyoxalase III activity"/>
    <property type="evidence" value="ECO:0007669"/>
    <property type="project" value="TreeGrafter"/>
</dbReference>
<evidence type="ECO:0000259" key="11">
    <source>
        <dbReference type="Pfam" id="PF01965"/>
    </source>
</evidence>
<dbReference type="EMBL" id="OX597818">
    <property type="protein sequence ID" value="CAI9722586.1"/>
    <property type="molecule type" value="Genomic_DNA"/>
</dbReference>
<proteinExistence type="predicted"/>
<evidence type="ECO:0000256" key="3">
    <source>
        <dbReference type="ARBA" id="ARBA00022525"/>
    </source>
</evidence>
<protein>
    <recommendedName>
        <fullName evidence="6">Glutamine amidotransferase-like class 1 domain-containing protein 1</fullName>
    </recommendedName>
    <alternativeName>
        <fullName evidence="8">Ferry endosomal RAB5 effector complex subunit 5</fullName>
    </alternativeName>
    <alternativeName>
        <fullName evidence="7">Parkinson disease 7 domain-containing protein 1</fullName>
    </alternativeName>
</protein>
<reference evidence="12" key="1">
    <citation type="submission" date="2023-08" db="EMBL/GenBank/DDBJ databases">
        <authorList>
            <person name="Alioto T."/>
            <person name="Alioto T."/>
            <person name="Gomez Garrido J."/>
        </authorList>
    </citation>
    <scope>NUCLEOTIDE SEQUENCE</scope>
</reference>
<keyword evidence="3" id="KW-0964">Secreted</keyword>
<evidence type="ECO:0000256" key="4">
    <source>
        <dbReference type="ARBA" id="ARBA00022729"/>
    </source>
</evidence>
<dbReference type="CDD" id="cd03141">
    <property type="entry name" value="GATase1_Hsp31_like"/>
    <property type="match status" value="1"/>
</dbReference>
<feature type="chain" id="PRO_5041391607" description="Glutamine amidotransferase-like class 1 domain-containing protein 1" evidence="10">
    <location>
        <begin position="22"/>
        <end position="228"/>
    </location>
</feature>
<accession>A0AA36F1W4</accession>
<dbReference type="InterPro" id="IPR050325">
    <property type="entry name" value="Prot/Nucl_acid_deglycase"/>
</dbReference>
<evidence type="ECO:0000256" key="6">
    <source>
        <dbReference type="ARBA" id="ARBA00039189"/>
    </source>
</evidence>
<keyword evidence="4 10" id="KW-0732">Signal</keyword>
<evidence type="ECO:0000256" key="8">
    <source>
        <dbReference type="ARBA" id="ARBA00044823"/>
    </source>
</evidence>
<dbReference type="AlphaFoldDB" id="A0AA36F1W4"/>
<evidence type="ECO:0000256" key="2">
    <source>
        <dbReference type="ARBA" id="ARBA00004613"/>
    </source>
</evidence>
<evidence type="ECO:0000256" key="7">
    <source>
        <dbReference type="ARBA" id="ARBA00042130"/>
    </source>
</evidence>
<dbReference type="InterPro" id="IPR002818">
    <property type="entry name" value="DJ-1/PfpI"/>
</dbReference>
<dbReference type="PANTHER" id="PTHR48094">
    <property type="entry name" value="PROTEIN/NUCLEIC ACID DEGLYCASE DJ-1-RELATED"/>
    <property type="match status" value="1"/>
</dbReference>
<dbReference type="Proteomes" id="UP001162480">
    <property type="component" value="Chromosome 5"/>
</dbReference>
<evidence type="ECO:0000313" key="13">
    <source>
        <dbReference type="Proteomes" id="UP001162480"/>
    </source>
</evidence>
<dbReference type="Pfam" id="PF01965">
    <property type="entry name" value="DJ-1_PfpI"/>
    <property type="match status" value="1"/>
</dbReference>
<evidence type="ECO:0000256" key="1">
    <source>
        <dbReference type="ARBA" id="ARBA00004412"/>
    </source>
</evidence>
<evidence type="ECO:0000256" key="5">
    <source>
        <dbReference type="ARBA" id="ARBA00022753"/>
    </source>
</evidence>
<dbReference type="GO" id="GO:0005576">
    <property type="term" value="C:extracellular region"/>
    <property type="evidence" value="ECO:0007669"/>
    <property type="project" value="UniProtKB-SubCell"/>
</dbReference>
<evidence type="ECO:0000256" key="10">
    <source>
        <dbReference type="SAM" id="SignalP"/>
    </source>
</evidence>